<dbReference type="PANTHER" id="PTHR45725">
    <property type="entry name" value="FORMIN HOMOLOGY 2 FAMILY MEMBER"/>
    <property type="match status" value="1"/>
</dbReference>
<dbReference type="EMBL" id="CAUYUJ010018126">
    <property type="protein sequence ID" value="CAK0880860.1"/>
    <property type="molecule type" value="Genomic_DNA"/>
</dbReference>
<evidence type="ECO:0000313" key="3">
    <source>
        <dbReference type="EMBL" id="CAK0880860.1"/>
    </source>
</evidence>
<feature type="coiled-coil region" evidence="1">
    <location>
        <begin position="236"/>
        <end position="292"/>
    </location>
</feature>
<accession>A0ABN9W7Z2</accession>
<protein>
    <submittedName>
        <fullName evidence="3">Uncharacterized protein</fullName>
    </submittedName>
</protein>
<feature type="compositionally biased region" description="Pro residues" evidence="2">
    <location>
        <begin position="1023"/>
        <end position="1035"/>
    </location>
</feature>
<keyword evidence="4" id="KW-1185">Reference proteome</keyword>
<proteinExistence type="predicted"/>
<evidence type="ECO:0000313" key="4">
    <source>
        <dbReference type="Proteomes" id="UP001189429"/>
    </source>
</evidence>
<feature type="region of interest" description="Disordered" evidence="2">
    <location>
        <begin position="1001"/>
        <end position="1069"/>
    </location>
</feature>
<keyword evidence="1" id="KW-0175">Coiled coil</keyword>
<feature type="coiled-coil region" evidence="1">
    <location>
        <begin position="318"/>
        <end position="439"/>
    </location>
</feature>
<evidence type="ECO:0000256" key="2">
    <source>
        <dbReference type="SAM" id="MobiDB-lite"/>
    </source>
</evidence>
<organism evidence="3 4">
    <name type="scientific">Prorocentrum cordatum</name>
    <dbReference type="NCBI Taxonomy" id="2364126"/>
    <lineage>
        <taxon>Eukaryota</taxon>
        <taxon>Sar</taxon>
        <taxon>Alveolata</taxon>
        <taxon>Dinophyceae</taxon>
        <taxon>Prorocentrales</taxon>
        <taxon>Prorocentraceae</taxon>
        <taxon>Prorocentrum</taxon>
    </lineage>
</organism>
<dbReference type="Proteomes" id="UP001189429">
    <property type="component" value="Unassembled WGS sequence"/>
</dbReference>
<feature type="coiled-coil region" evidence="1">
    <location>
        <begin position="82"/>
        <end position="136"/>
    </location>
</feature>
<name>A0ABN9W7Z2_9DINO</name>
<dbReference type="InterPro" id="IPR051425">
    <property type="entry name" value="Formin_Homology"/>
</dbReference>
<evidence type="ECO:0000256" key="1">
    <source>
        <dbReference type="SAM" id="Coils"/>
    </source>
</evidence>
<gene>
    <name evidence="3" type="ORF">PCOR1329_LOCUS63882</name>
</gene>
<reference evidence="3" key="1">
    <citation type="submission" date="2023-10" db="EMBL/GenBank/DDBJ databases">
        <authorList>
            <person name="Chen Y."/>
            <person name="Shah S."/>
            <person name="Dougan E. K."/>
            <person name="Thang M."/>
            <person name="Chan C."/>
        </authorList>
    </citation>
    <scope>NUCLEOTIDE SEQUENCE [LARGE SCALE GENOMIC DNA]</scope>
</reference>
<comment type="caution">
    <text evidence="3">The sequence shown here is derived from an EMBL/GenBank/DDBJ whole genome shotgun (WGS) entry which is preliminary data.</text>
</comment>
<feature type="compositionally biased region" description="Basic residues" evidence="2">
    <location>
        <begin position="1059"/>
        <end position="1069"/>
    </location>
</feature>
<sequence>MAAMKAYDELAKRLSGVEVDCEKAAMMAEPLVTALEEQRDEVTGSVRETKEALRVAQATLAPMMRLISGKVANLKGTVRNKLLELQARAEASQSLLEKAQSAVDETQSRAASQPILKQAAERLAAIEQILSKMRETEAPFLMGLETMPPEESADALSKMDKAAALAHAALADAHKYIALKIVEVGRLSENAAADARRELEKFKLQIDTAVDRVHAFQSETGKRKRANVVSVIKHRIGEAEEAMAKVKEAVAAIKDADAETMPETLERAMAAEVEAQGAVAAARRELQEKQTELRPQGAKAAGEVAKNSQDILKTKVRVNALEAELTKHRRMLKEAEERVKVGRSLSDLQDTVREAEADVERVSEMAKAWAAGEEPPEEESNGVAEAQEKLTEAVRQVEEKLQVAQGLELKELRVVFGRLQKAQAKVDQARQAALQLAKESSARIMKDATTAVKRAEQAVSELSTPTRTLEQLEKHHTRSGQVSQLLSEARKALTGGLEEKLPLQSKVEFTKLQLHLKAVERRGKTVVDSLARRMEGATLEATKIALDILRAAAKDEDGMYDPSTLFHTISGGDSLLSHQQLLDFLQERPTDPPLPADKASLAAKRLGPHGLTASAFANRLQNFETVIKEITITNEFEISTAKKVRKLTVGELVEVLSESRRDESLGLQRVQARAVLDGAKGWITNCSVGGTNYLAPAQKPYVWCAEATTLRREEEQQSAALRELKQGDVLELICGPREESMGSGIRVRGASCHEAAAGWLQVRDRDGAVLAKVSKQVYRCGEAIAMTDVADFANCSMVRRVEVGEALELLPDAEVQPSEGGARRKFRACRDGSVGWVTTLGSQGTAYVAPAPRHYICLQAAPIHAGLGAESAVVRVLMEGEAFAAFEEPRDVAGAQQVLHYSVRAMNDGLEGWISATGSGEVLPWSARYTVLRPVQLTSSFAANEAAEVIEVVRLLEADELVEATEPPAEDPSTGQIRVRCVALRDKAVGWATVREGGALSMRPASAAEASTAREPEPAAAPSTPPAGPQAPSTPPKGGSGKGTKRPAPPTEPPWGKGGGKRQKGKGWR</sequence>
<dbReference type="PANTHER" id="PTHR45725:SF1">
    <property type="entry name" value="DISHEVELLED ASSOCIATED ACTIVATOR OF MORPHOGENESIS, ISOFORM D"/>
    <property type="match status" value="1"/>
</dbReference>